<comment type="similarity">
    <text evidence="1">Belongs to the SMC family. SbcC subfamily.</text>
</comment>
<dbReference type="SUPFAM" id="SSF52540">
    <property type="entry name" value="P-loop containing nucleoside triphosphate hydrolases"/>
    <property type="match status" value="1"/>
</dbReference>
<dbReference type="GO" id="GO:0004527">
    <property type="term" value="F:exonuclease activity"/>
    <property type="evidence" value="ECO:0007669"/>
    <property type="project" value="UniProtKB-KW"/>
</dbReference>
<dbReference type="PANTHER" id="PTHR32114:SF2">
    <property type="entry name" value="ABC TRANSPORTER ABCH.3"/>
    <property type="match status" value="1"/>
</dbReference>
<comment type="caution">
    <text evidence="6">The sequence shown here is derived from an EMBL/GenBank/DDBJ whole genome shotgun (WGS) entry which is preliminary data.</text>
</comment>
<dbReference type="RefSeq" id="WP_183304704.1">
    <property type="nucleotide sequence ID" value="NZ_JACIFD010000008.1"/>
</dbReference>
<dbReference type="AlphaFoldDB" id="A0A840DNT3"/>
<evidence type="ECO:0000313" key="7">
    <source>
        <dbReference type="Proteomes" id="UP000571183"/>
    </source>
</evidence>
<evidence type="ECO:0000256" key="2">
    <source>
        <dbReference type="ARBA" id="ARBA00011322"/>
    </source>
</evidence>
<gene>
    <name evidence="6" type="ORF">F5897_001010</name>
</gene>
<feature type="coiled-coil region" evidence="4">
    <location>
        <begin position="581"/>
        <end position="640"/>
    </location>
</feature>
<dbReference type="EMBL" id="JACIFD010000008">
    <property type="protein sequence ID" value="MBB4071698.1"/>
    <property type="molecule type" value="Genomic_DNA"/>
</dbReference>
<dbReference type="GO" id="GO:0006302">
    <property type="term" value="P:double-strand break repair"/>
    <property type="evidence" value="ECO:0007669"/>
    <property type="project" value="InterPro"/>
</dbReference>
<dbReference type="InterPro" id="IPR038729">
    <property type="entry name" value="Rad50/SbcC_AAA"/>
</dbReference>
<feature type="coiled-coil region" evidence="4">
    <location>
        <begin position="823"/>
        <end position="857"/>
    </location>
</feature>
<keyword evidence="6" id="KW-0378">Hydrolase</keyword>
<evidence type="ECO:0000313" key="6">
    <source>
        <dbReference type="EMBL" id="MBB4071698.1"/>
    </source>
</evidence>
<organism evidence="6 7">
    <name type="scientific">Canibacter oris</name>
    <dbReference type="NCBI Taxonomy" id="1365628"/>
    <lineage>
        <taxon>Bacteria</taxon>
        <taxon>Bacillati</taxon>
        <taxon>Actinomycetota</taxon>
        <taxon>Actinomycetes</taxon>
        <taxon>Micrococcales</taxon>
        <taxon>Microbacteriaceae</taxon>
        <taxon>Canibacter</taxon>
    </lineage>
</organism>
<sequence length="1041" mass="111484">MRINRVRATAFGAFAATVEVDFAAGAAHSVLLIKGKTGSGKTTLLDAVSFAIYGSVARYLSSGKPGEKVRSEYADAVTPTSAEAEFETAAGRYLVWRQAAWSRPKKRGAGVVAEASKATLAVWDAAAGQWQQLAAKEREVGELLQQLVPFSAKQFYQVMLLAQGEFKKFLSAKNEERLETLRLLFGSDDYERIARQLQQQARQRRQDLAHRMVGLRESLQVLQQDTLQALAAVPERSGMGLADAVAGDTDAVAGITGAAESVSDAAAACDAELSLTEFVARNTVLGAELAAAADKLESVAAAAAAAAAEKTAAATALQRIAELWDERAALRHQQLAHRAKQPQHEQTTARLRRAQRAAQVAAVVAQKKRDSAAAEAAVTAQKQCEAESIKALERVSQHEHDFMQLEPAAQLAAVHAEYAAARQQLVADSAVAQLQQECQRLQAAVTAQQERGAALTAEQQKIQQQLAAADEQLLAGRLASAALPQQQEMVAAKQRQLAAVQQATALSEKISVVARQEQQAISAEIARDKEHGDLLARRIASNAAELASDLRPGEPCQVCGSRQHPAPAAAVAAEPVSAAELDAAAAAAKKAREKRQLLNTDLAALRAQLQDAQQRAAAEFEGAAQSLEALEAALTTLQQQAAAVPQLEENSIKLQQQLSDTAHALRTAEQQQSAAVTEMKLTEQRLQTQQQRLAAVVGTWPDLRTKLAALERLGEALAAVQEAQQAAATKLQASSASERQLREQLRAAGFAAEDEWRQAYLSETAQQQLESEIHAYTVRTAALETSLERLAAQRLPEKRPELGAAAAAAAAAREAAAHRSQGAQRVRAQHDLQISQLQRLQSEVAALEERNAAALTLFQLAETVNGRSPNTRKMPLETYYLAAQLEAVVAAANQQLLKLAGGRYRLQHSDEKTGKEHKAGLGLTVYDLYAGRSRSTDSLSGGESFMVSLALALGLADTVSQAAGGIRIDSLFIDEGFGTLDPETLEEAVQLLDDLRASGRLVTVISHVPQLHEQFCNQVEVISNGRGVSTIKTSWDSAGEL</sequence>
<keyword evidence="6" id="KW-0540">Nuclease</keyword>
<dbReference type="InterPro" id="IPR027417">
    <property type="entry name" value="P-loop_NTPase"/>
</dbReference>
<proteinExistence type="inferred from homology"/>
<dbReference type="Gene3D" id="3.40.50.300">
    <property type="entry name" value="P-loop containing nucleotide triphosphate hydrolases"/>
    <property type="match status" value="2"/>
</dbReference>
<dbReference type="Pfam" id="PF13476">
    <property type="entry name" value="AAA_23"/>
    <property type="match status" value="1"/>
</dbReference>
<feature type="domain" description="Rad50/SbcC-type AAA" evidence="5">
    <location>
        <begin position="10"/>
        <end position="208"/>
    </location>
</feature>
<keyword evidence="6" id="KW-0269">Exonuclease</keyword>
<evidence type="ECO:0000256" key="3">
    <source>
        <dbReference type="ARBA" id="ARBA00013368"/>
    </source>
</evidence>
<protein>
    <recommendedName>
        <fullName evidence="3">Nuclease SbcCD subunit C</fullName>
    </recommendedName>
</protein>
<evidence type="ECO:0000256" key="4">
    <source>
        <dbReference type="SAM" id="Coils"/>
    </source>
</evidence>
<dbReference type="Proteomes" id="UP000571183">
    <property type="component" value="Unassembled WGS sequence"/>
</dbReference>
<keyword evidence="7" id="KW-1185">Reference proteome</keyword>
<dbReference type="Pfam" id="PF13558">
    <property type="entry name" value="SbcC_Walker_B"/>
    <property type="match status" value="1"/>
</dbReference>
<accession>A0A840DNT3</accession>
<keyword evidence="4" id="KW-0175">Coiled coil</keyword>
<reference evidence="6" key="1">
    <citation type="submission" date="2020-08" db="EMBL/GenBank/DDBJ databases">
        <title>Sequencing the genomes of 1000 actinobacteria strains.</title>
        <authorList>
            <person name="Klenk H.-P."/>
        </authorList>
    </citation>
    <scope>NUCLEOTIDE SEQUENCE [LARGE SCALE GENOMIC DNA]</scope>
    <source>
        <strain evidence="6">DSM 27064</strain>
    </source>
</reference>
<evidence type="ECO:0000259" key="5">
    <source>
        <dbReference type="Pfam" id="PF13476"/>
    </source>
</evidence>
<dbReference type="PANTHER" id="PTHR32114">
    <property type="entry name" value="ABC TRANSPORTER ABCH.3"/>
    <property type="match status" value="1"/>
</dbReference>
<evidence type="ECO:0000256" key="1">
    <source>
        <dbReference type="ARBA" id="ARBA00006930"/>
    </source>
</evidence>
<dbReference type="GO" id="GO:0016887">
    <property type="term" value="F:ATP hydrolysis activity"/>
    <property type="evidence" value="ECO:0007669"/>
    <property type="project" value="InterPro"/>
</dbReference>
<comment type="subunit">
    <text evidence="2">Heterodimer of SbcC and SbcD.</text>
</comment>
<name>A0A840DNT3_9MICO</name>